<dbReference type="PANTHER" id="PTHR16768:SF7">
    <property type="entry name" value="PROTEIN FAM107B-LIKE"/>
    <property type="match status" value="1"/>
</dbReference>
<dbReference type="InterPro" id="IPR009533">
    <property type="entry name" value="FAM107"/>
</dbReference>
<evidence type="ECO:0000256" key="1">
    <source>
        <dbReference type="ARBA" id="ARBA00023054"/>
    </source>
</evidence>
<accession>A0A2I4APG5</accession>
<dbReference type="KEGG" id="alim:106513225"/>
<dbReference type="InParanoid" id="A0A2I4APG5"/>
<protein>
    <submittedName>
        <fullName evidence="3">Protein FAM107B isoform X1</fullName>
    </submittedName>
</protein>
<dbReference type="GeneID" id="106513225"/>
<proteinExistence type="predicted"/>
<gene>
    <name evidence="3" type="primary">LOC106513225</name>
</gene>
<dbReference type="PANTHER" id="PTHR16768">
    <property type="entry name" value="DOWN REGULATED IN RENAL CARCINOMA 1/TU3A"/>
    <property type="match status" value="1"/>
</dbReference>
<dbReference type="RefSeq" id="XP_013857397.1">
    <property type="nucleotide sequence ID" value="XM_014001943.1"/>
</dbReference>
<organism evidence="2 3">
    <name type="scientific">Austrofundulus limnaeus</name>
    <name type="common">Annual killifish</name>
    <dbReference type="NCBI Taxonomy" id="52670"/>
    <lineage>
        <taxon>Eukaryota</taxon>
        <taxon>Metazoa</taxon>
        <taxon>Chordata</taxon>
        <taxon>Craniata</taxon>
        <taxon>Vertebrata</taxon>
        <taxon>Euteleostomi</taxon>
        <taxon>Actinopterygii</taxon>
        <taxon>Neopterygii</taxon>
        <taxon>Teleostei</taxon>
        <taxon>Neoteleostei</taxon>
        <taxon>Acanthomorphata</taxon>
        <taxon>Ovalentaria</taxon>
        <taxon>Atherinomorphae</taxon>
        <taxon>Cyprinodontiformes</taxon>
        <taxon>Rivulidae</taxon>
        <taxon>Austrofundulus</taxon>
    </lineage>
</organism>
<dbReference type="Pfam" id="PF06625">
    <property type="entry name" value="DUF1151"/>
    <property type="match status" value="1"/>
</dbReference>
<keyword evidence="2" id="KW-1185">Reference proteome</keyword>
<evidence type="ECO:0000313" key="2">
    <source>
        <dbReference type="Proteomes" id="UP000192220"/>
    </source>
</evidence>
<name>A0A2I4APG5_AUSLI</name>
<dbReference type="AlphaFoldDB" id="A0A2I4APG5"/>
<keyword evidence="1" id="KW-0175">Coiled coil</keyword>
<sequence length="168" mass="20275">MRLYQSTQISQKMGIKNKTAFTVRLAEHPDLSLCVQDRTHCWMNSPRQVTENQQQEEDDLIKPQKLINPLLASLQHRALHQELLFCHRRGVLPRRKPELQCVLENKRREQLKKRELQPASDLEMKLHRRQQKIQLYELEEKKWRESLQNVPEFVRVRQTLKHIPNFSR</sequence>
<dbReference type="OrthoDB" id="5963205at2759"/>
<reference evidence="3" key="1">
    <citation type="submission" date="2025-08" db="UniProtKB">
        <authorList>
            <consortium name="RefSeq"/>
        </authorList>
    </citation>
    <scope>IDENTIFICATION</scope>
    <source>
        <strain evidence="3">Quisiro</strain>
        <tissue evidence="3">Liver</tissue>
    </source>
</reference>
<dbReference type="Proteomes" id="UP000192220">
    <property type="component" value="Unplaced"/>
</dbReference>
<evidence type="ECO:0000313" key="3">
    <source>
        <dbReference type="RefSeq" id="XP_013857397.1"/>
    </source>
</evidence>